<dbReference type="AlphaFoldDB" id="A0A327KVD3"/>
<keyword evidence="3" id="KW-1185">Reference proteome</keyword>
<dbReference type="Proteomes" id="UP000249130">
    <property type="component" value="Unassembled WGS sequence"/>
</dbReference>
<dbReference type="InterPro" id="IPR000866">
    <property type="entry name" value="AhpC/TSA"/>
</dbReference>
<dbReference type="OrthoDB" id="9809746at2"/>
<name>A0A327KVD3_9BRAD</name>
<feature type="domain" description="Thioredoxin" evidence="1">
    <location>
        <begin position="62"/>
        <end position="235"/>
    </location>
</feature>
<dbReference type="InterPro" id="IPR013766">
    <property type="entry name" value="Thioredoxin_domain"/>
</dbReference>
<dbReference type="GO" id="GO:0016209">
    <property type="term" value="F:antioxidant activity"/>
    <property type="evidence" value="ECO:0007669"/>
    <property type="project" value="InterPro"/>
</dbReference>
<reference evidence="2 3" key="1">
    <citation type="submission" date="2017-07" db="EMBL/GenBank/DDBJ databases">
        <title>Draft Genome Sequences of Select Purple Nonsulfur Bacteria.</title>
        <authorList>
            <person name="Lasarre B."/>
            <person name="Mckinlay J.B."/>
        </authorList>
    </citation>
    <scope>NUCLEOTIDE SEQUENCE [LARGE SCALE GENOMIC DNA]</scope>
    <source>
        <strain evidence="2 3">DSM 5909</strain>
    </source>
</reference>
<organism evidence="2 3">
    <name type="scientific">Rhodoplanes roseus</name>
    <dbReference type="NCBI Taxonomy" id="29409"/>
    <lineage>
        <taxon>Bacteria</taxon>
        <taxon>Pseudomonadati</taxon>
        <taxon>Pseudomonadota</taxon>
        <taxon>Alphaproteobacteria</taxon>
        <taxon>Hyphomicrobiales</taxon>
        <taxon>Nitrobacteraceae</taxon>
        <taxon>Rhodoplanes</taxon>
    </lineage>
</organism>
<dbReference type="Pfam" id="PF00578">
    <property type="entry name" value="AhpC-TSA"/>
    <property type="match status" value="1"/>
</dbReference>
<dbReference type="InterPro" id="IPR036249">
    <property type="entry name" value="Thioredoxin-like_sf"/>
</dbReference>
<dbReference type="EMBL" id="NPEX01000126">
    <property type="protein sequence ID" value="RAI42789.1"/>
    <property type="molecule type" value="Genomic_DNA"/>
</dbReference>
<evidence type="ECO:0000259" key="1">
    <source>
        <dbReference type="PROSITE" id="PS51352"/>
    </source>
</evidence>
<proteinExistence type="predicted"/>
<accession>A0A327KVD3</accession>
<protein>
    <submittedName>
        <fullName evidence="2">Peroxiredoxin</fullName>
    </submittedName>
</protein>
<dbReference type="Gene3D" id="3.40.30.10">
    <property type="entry name" value="Glutaredoxin"/>
    <property type="match status" value="1"/>
</dbReference>
<dbReference type="SUPFAM" id="SSF52833">
    <property type="entry name" value="Thioredoxin-like"/>
    <property type="match status" value="1"/>
</dbReference>
<sequence length="238" mass="25750">MSPTGSDTGRSTFERCREMDAPLCDRLGALDEAIRETMPGLQEATDRLVARLRESGVGAAAPQVGDSMPDFLLPDPTGKLVDLDGLLAAGPVALVFHRGHWCSYCRLSVDALAQANDAAKAAGLQIVAIVPDVQEFAEAFQADARGAIPVLCDVDNGYAASLNLVVWIGDELMALTRQAGIDLPRYHGNDSWSLPIPAAFIVGRDRRVLARFVDPDYRKRMPIDDMLTAARRACTETR</sequence>
<dbReference type="CDD" id="cd02970">
    <property type="entry name" value="PRX_like2"/>
    <property type="match status" value="1"/>
</dbReference>
<dbReference type="GO" id="GO:0016491">
    <property type="term" value="F:oxidoreductase activity"/>
    <property type="evidence" value="ECO:0007669"/>
    <property type="project" value="InterPro"/>
</dbReference>
<gene>
    <name evidence="2" type="ORF">CH341_17665</name>
</gene>
<evidence type="ECO:0000313" key="2">
    <source>
        <dbReference type="EMBL" id="RAI42789.1"/>
    </source>
</evidence>
<comment type="caution">
    <text evidence="2">The sequence shown here is derived from an EMBL/GenBank/DDBJ whole genome shotgun (WGS) entry which is preliminary data.</text>
</comment>
<evidence type="ECO:0000313" key="3">
    <source>
        <dbReference type="Proteomes" id="UP000249130"/>
    </source>
</evidence>
<dbReference type="PROSITE" id="PS51352">
    <property type="entry name" value="THIOREDOXIN_2"/>
    <property type="match status" value="1"/>
</dbReference>